<evidence type="ECO:0000256" key="6">
    <source>
        <dbReference type="ARBA" id="ARBA00023125"/>
    </source>
</evidence>
<proteinExistence type="inferred from homology"/>
<dbReference type="PANTHER" id="PTHR13604">
    <property type="entry name" value="DC12-RELATED"/>
    <property type="match status" value="1"/>
</dbReference>
<dbReference type="InterPro" id="IPR003738">
    <property type="entry name" value="SRAP"/>
</dbReference>
<dbReference type="RefSeq" id="WP_116774878.1">
    <property type="nucleotide sequence ID" value="NZ_QDKG01000001.1"/>
</dbReference>
<evidence type="ECO:0000256" key="1">
    <source>
        <dbReference type="ARBA" id="ARBA00008136"/>
    </source>
</evidence>
<dbReference type="SUPFAM" id="SSF143081">
    <property type="entry name" value="BB1717-like"/>
    <property type="match status" value="1"/>
</dbReference>
<gene>
    <name evidence="9" type="ORF">DC487_05350</name>
</gene>
<dbReference type="Gene3D" id="3.90.1680.10">
    <property type="entry name" value="SOS response associated peptidase-like"/>
    <property type="match status" value="1"/>
</dbReference>
<name>A0A2T8HNN8_9SPHI</name>
<keyword evidence="4 8" id="KW-0378">Hydrolase</keyword>
<dbReference type="PANTHER" id="PTHR13604:SF0">
    <property type="entry name" value="ABASIC SITE PROCESSING PROTEIN HMCES"/>
    <property type="match status" value="1"/>
</dbReference>
<dbReference type="GO" id="GO:0106300">
    <property type="term" value="P:protein-DNA covalent cross-linking repair"/>
    <property type="evidence" value="ECO:0007669"/>
    <property type="project" value="InterPro"/>
</dbReference>
<keyword evidence="2 8" id="KW-0645">Protease</keyword>
<organism evidence="9 10">
    <name type="scientific">Sphingobacterium corticibacter</name>
    <dbReference type="NCBI Taxonomy" id="2171749"/>
    <lineage>
        <taxon>Bacteria</taxon>
        <taxon>Pseudomonadati</taxon>
        <taxon>Bacteroidota</taxon>
        <taxon>Sphingobacteriia</taxon>
        <taxon>Sphingobacteriales</taxon>
        <taxon>Sphingobacteriaceae</taxon>
        <taxon>Sphingobacterium</taxon>
    </lineage>
</organism>
<dbReference type="EC" id="3.4.-.-" evidence="8"/>
<evidence type="ECO:0000256" key="8">
    <source>
        <dbReference type="RuleBase" id="RU364100"/>
    </source>
</evidence>
<dbReference type="Proteomes" id="UP000245627">
    <property type="component" value="Unassembled WGS sequence"/>
</dbReference>
<accession>A0A2T8HNN8</accession>
<sequence length="229" mass="26135">MCYHTATPGKKELQKAILGKDVLYDQPEIFHVSGFARPYLPVTLNSNVDEIIPARWKLIPYWVKSEADANKSANTLNAKGEEIFDKASYKNVIGKYRGLLYVNGFFEPHATNGKTNDQNFFVYMPDREIFTLGITYSIWRNEEGKEYPTFSILTTEANDQMADIHNVGKRMPLIVPEENRDAWLFADGRQEIEQLIIPFKGELASHRTTEVTKIRGTDTNVANIQDAIQ</sequence>
<dbReference type="OrthoDB" id="9782620at2"/>
<keyword evidence="5" id="KW-0190">Covalent protein-DNA linkage</keyword>
<evidence type="ECO:0000256" key="5">
    <source>
        <dbReference type="ARBA" id="ARBA00023124"/>
    </source>
</evidence>
<evidence type="ECO:0000256" key="4">
    <source>
        <dbReference type="ARBA" id="ARBA00022801"/>
    </source>
</evidence>
<evidence type="ECO:0000313" key="9">
    <source>
        <dbReference type="EMBL" id="PVH27023.1"/>
    </source>
</evidence>
<keyword evidence="10" id="KW-1185">Reference proteome</keyword>
<dbReference type="AlphaFoldDB" id="A0A2T8HNN8"/>
<dbReference type="Pfam" id="PF02586">
    <property type="entry name" value="SRAP"/>
    <property type="match status" value="1"/>
</dbReference>
<dbReference type="InterPro" id="IPR036590">
    <property type="entry name" value="SRAP-like"/>
</dbReference>
<dbReference type="EMBL" id="QDKG01000001">
    <property type="protein sequence ID" value="PVH27023.1"/>
    <property type="molecule type" value="Genomic_DNA"/>
</dbReference>
<keyword evidence="7" id="KW-0456">Lyase</keyword>
<reference evidence="9 10" key="1">
    <citation type="submission" date="2018-04" db="EMBL/GenBank/DDBJ databases">
        <title>Sphingobacterium cortibacter sp. nov.</title>
        <authorList>
            <person name="Li Y."/>
        </authorList>
    </citation>
    <scope>NUCLEOTIDE SEQUENCE [LARGE SCALE GENOMIC DNA]</scope>
    <source>
        <strain evidence="9 10">2c-3</strain>
    </source>
</reference>
<dbReference type="GO" id="GO:0008233">
    <property type="term" value="F:peptidase activity"/>
    <property type="evidence" value="ECO:0007669"/>
    <property type="project" value="UniProtKB-KW"/>
</dbReference>
<protein>
    <recommendedName>
        <fullName evidence="8">Abasic site processing protein</fullName>
        <ecNumber evidence="8">3.4.-.-</ecNumber>
    </recommendedName>
</protein>
<dbReference type="GO" id="GO:0003697">
    <property type="term" value="F:single-stranded DNA binding"/>
    <property type="evidence" value="ECO:0007669"/>
    <property type="project" value="InterPro"/>
</dbReference>
<evidence type="ECO:0000256" key="2">
    <source>
        <dbReference type="ARBA" id="ARBA00022670"/>
    </source>
</evidence>
<keyword evidence="3" id="KW-0227">DNA damage</keyword>
<evidence type="ECO:0000256" key="3">
    <source>
        <dbReference type="ARBA" id="ARBA00022763"/>
    </source>
</evidence>
<keyword evidence="6" id="KW-0238">DNA-binding</keyword>
<comment type="caution">
    <text evidence="9">The sequence shown here is derived from an EMBL/GenBank/DDBJ whole genome shotgun (WGS) entry which is preliminary data.</text>
</comment>
<evidence type="ECO:0000256" key="7">
    <source>
        <dbReference type="ARBA" id="ARBA00023239"/>
    </source>
</evidence>
<dbReference type="GO" id="GO:0016829">
    <property type="term" value="F:lyase activity"/>
    <property type="evidence" value="ECO:0007669"/>
    <property type="project" value="UniProtKB-KW"/>
</dbReference>
<evidence type="ECO:0000313" key="10">
    <source>
        <dbReference type="Proteomes" id="UP000245627"/>
    </source>
</evidence>
<dbReference type="GO" id="GO:0006508">
    <property type="term" value="P:proteolysis"/>
    <property type="evidence" value="ECO:0007669"/>
    <property type="project" value="UniProtKB-KW"/>
</dbReference>
<comment type="similarity">
    <text evidence="1 8">Belongs to the SOS response-associated peptidase family.</text>
</comment>